<evidence type="ECO:0000256" key="1">
    <source>
        <dbReference type="SAM" id="MobiDB-lite"/>
    </source>
</evidence>
<dbReference type="AlphaFoldDB" id="A0A3P3RJB4"/>
<evidence type="ECO:0000313" key="3">
    <source>
        <dbReference type="Proteomes" id="UP000282322"/>
    </source>
</evidence>
<keyword evidence="3" id="KW-1185">Reference proteome</keyword>
<gene>
    <name evidence="2" type="ORF">EIK79_02040</name>
</gene>
<comment type="caution">
    <text evidence="2">The sequence shown here is derived from an EMBL/GenBank/DDBJ whole genome shotgun (WGS) entry which is preliminary data.</text>
</comment>
<reference evidence="2 3" key="1">
    <citation type="submission" date="2018-11" db="EMBL/GenBank/DDBJ databases">
        <title>Taxonoimc description of Halomarina strain SPP-AMP-1.</title>
        <authorList>
            <person name="Pal Y."/>
            <person name="Srinivasana K."/>
            <person name="Verma A."/>
            <person name="Kumar P."/>
        </authorList>
    </citation>
    <scope>NUCLEOTIDE SEQUENCE [LARGE SCALE GENOMIC DNA]</scope>
    <source>
        <strain evidence="2 3">SPP-AMP-1</strain>
    </source>
</reference>
<organism evidence="2 3">
    <name type="scientific">Halocatena pleomorpha</name>
    <dbReference type="NCBI Taxonomy" id="1785090"/>
    <lineage>
        <taxon>Archaea</taxon>
        <taxon>Methanobacteriati</taxon>
        <taxon>Methanobacteriota</taxon>
        <taxon>Stenosarchaea group</taxon>
        <taxon>Halobacteria</taxon>
        <taxon>Halobacteriales</taxon>
        <taxon>Natronomonadaceae</taxon>
        <taxon>Halocatena</taxon>
    </lineage>
</organism>
<dbReference type="EMBL" id="RRCH01000003">
    <property type="protein sequence ID" value="RRJ33601.1"/>
    <property type="molecule type" value="Genomic_DNA"/>
</dbReference>
<accession>A0A3P3RJB4</accession>
<feature type="compositionally biased region" description="Basic and acidic residues" evidence="1">
    <location>
        <begin position="1"/>
        <end position="12"/>
    </location>
</feature>
<dbReference type="Proteomes" id="UP000282322">
    <property type="component" value="Unassembled WGS sequence"/>
</dbReference>
<name>A0A3P3RJB4_9EURY</name>
<sequence>MVRSMTDHDCRRTVRSAALRSLTERRKPPTPKAVRTITLQALYTHHPHVALEDVLELRVLLEGPRRETPIDEQVDTVLETALNELTKWNMVSPVSV</sequence>
<evidence type="ECO:0000313" key="2">
    <source>
        <dbReference type="EMBL" id="RRJ33601.1"/>
    </source>
</evidence>
<protein>
    <submittedName>
        <fullName evidence="2">Uncharacterized protein</fullName>
    </submittedName>
</protein>
<feature type="region of interest" description="Disordered" evidence="1">
    <location>
        <begin position="1"/>
        <end position="32"/>
    </location>
</feature>
<proteinExistence type="predicted"/>